<proteinExistence type="predicted"/>
<keyword evidence="4" id="KW-1185">Reference proteome</keyword>
<accession>D3BI34</accession>
<name>D3BI34_HETP5</name>
<dbReference type="InParanoid" id="D3BI34"/>
<evidence type="ECO:0000313" key="3">
    <source>
        <dbReference type="EMBL" id="EFA78934.1"/>
    </source>
</evidence>
<feature type="compositionally biased region" description="Low complexity" evidence="2">
    <location>
        <begin position="20"/>
        <end position="30"/>
    </location>
</feature>
<evidence type="ECO:0000313" key="4">
    <source>
        <dbReference type="Proteomes" id="UP000001396"/>
    </source>
</evidence>
<feature type="compositionally biased region" description="Basic and acidic residues" evidence="2">
    <location>
        <begin position="914"/>
        <end position="923"/>
    </location>
</feature>
<dbReference type="OMA" id="IRERINW"/>
<dbReference type="GeneID" id="31363882"/>
<evidence type="ECO:0000256" key="2">
    <source>
        <dbReference type="SAM" id="MobiDB-lite"/>
    </source>
</evidence>
<feature type="coiled-coil region" evidence="1">
    <location>
        <begin position="68"/>
        <end position="95"/>
    </location>
</feature>
<feature type="region of interest" description="Disordered" evidence="2">
    <location>
        <begin position="1"/>
        <end position="30"/>
    </location>
</feature>
<feature type="region of interest" description="Disordered" evidence="2">
    <location>
        <begin position="1006"/>
        <end position="1048"/>
    </location>
</feature>
<organism evidence="3 4">
    <name type="scientific">Heterostelium pallidum (strain ATCC 26659 / Pp 5 / PN500)</name>
    <name type="common">Cellular slime mold</name>
    <name type="synonym">Polysphondylium pallidum</name>
    <dbReference type="NCBI Taxonomy" id="670386"/>
    <lineage>
        <taxon>Eukaryota</taxon>
        <taxon>Amoebozoa</taxon>
        <taxon>Evosea</taxon>
        <taxon>Eumycetozoa</taxon>
        <taxon>Dictyostelia</taxon>
        <taxon>Acytosteliales</taxon>
        <taxon>Acytosteliaceae</taxon>
        <taxon>Heterostelium</taxon>
    </lineage>
</organism>
<protein>
    <recommendedName>
        <fullName evidence="5">Centrosomin N-terminal motif 1 domain-containing protein</fullName>
    </recommendedName>
</protein>
<feature type="compositionally biased region" description="Polar residues" evidence="2">
    <location>
        <begin position="1006"/>
        <end position="1026"/>
    </location>
</feature>
<feature type="region of interest" description="Disordered" evidence="2">
    <location>
        <begin position="712"/>
        <end position="734"/>
    </location>
</feature>
<reference evidence="3 4" key="1">
    <citation type="journal article" date="2011" name="Genome Res.">
        <title>Phylogeny-wide analysis of social amoeba genomes highlights ancient origins for complex intercellular communication.</title>
        <authorList>
            <person name="Heidel A.J."/>
            <person name="Lawal H.M."/>
            <person name="Felder M."/>
            <person name="Schilde C."/>
            <person name="Helps N.R."/>
            <person name="Tunggal B."/>
            <person name="Rivero F."/>
            <person name="John U."/>
            <person name="Schleicher M."/>
            <person name="Eichinger L."/>
            <person name="Platzer M."/>
            <person name="Noegel A.A."/>
            <person name="Schaap P."/>
            <person name="Gloeckner G."/>
        </authorList>
    </citation>
    <scope>NUCLEOTIDE SEQUENCE [LARGE SCALE GENOMIC DNA]</scope>
    <source>
        <strain evidence="4">ATCC 26659 / Pp 5 / PN500</strain>
    </source>
</reference>
<dbReference type="Gene3D" id="1.10.287.1490">
    <property type="match status" value="1"/>
</dbReference>
<evidence type="ECO:0000256" key="1">
    <source>
        <dbReference type="SAM" id="Coils"/>
    </source>
</evidence>
<dbReference type="Proteomes" id="UP000001396">
    <property type="component" value="Unassembled WGS sequence"/>
</dbReference>
<dbReference type="STRING" id="670386.D3BI34"/>
<dbReference type="AlphaFoldDB" id="D3BI34"/>
<feature type="coiled-coil region" evidence="1">
    <location>
        <begin position="126"/>
        <end position="160"/>
    </location>
</feature>
<feature type="compositionally biased region" description="Polar residues" evidence="2">
    <location>
        <begin position="900"/>
        <end position="912"/>
    </location>
</feature>
<feature type="region of interest" description="Disordered" evidence="2">
    <location>
        <begin position="183"/>
        <end position="202"/>
    </location>
</feature>
<feature type="region of interest" description="Disordered" evidence="2">
    <location>
        <begin position="889"/>
        <end position="923"/>
    </location>
</feature>
<sequence>MSNTPMSVNGLINTGGSGSSGSTTQSGISSNNVGGLNGGIANFSGFGDFLHNIDDNATDQMAQHGITRTSSSTNLEDVKSNLKDLEDTCEYYKKINFSLKMKIYYMEESIKSSGVNQDTIEMNIRIQELTSEIDEKNTLIIKLKNALESLQRQHNELTKSCICDFGKKIPTVVQQVQQQQHQPFVQQSSHISSPPPSQSIDSELLKQQLQQQLQQLQQLQQQLQQSERSKRDDAGMASRRIKELEDALRMANSKLDSKDNDSDSNIQRILNDYKVQVEHIGSLEDAIRKYKREYDNISDKYSQLEKTSGERDRERQRLDSTIEALRANNESLKNSFELLKSNYESLKSKSEALKNQVEKLKTRCLELESLVIAKENELNALREELIAASRHSHEEERQRVEDITALRNQVKRLKERRDQMADEHSTNEAEYRKAVDELGAINASLRTEKNHMQEEIEKNTQVLDSMERSYRELQEEVSGSLKRQQSIEREREIYKQQAEQMAGQLQQLNDRNKKLQTENRQLDQMRNNVREQHQATESSNIDCLREILNKLNIELGIDTTATTQSSTSSADPFTLKNNIIDNINLLQNATSQLLSSTITETDNKLTGQLEQILEVLSEKSTQLEQLERKYENLQPGYLVELVGNSKLEKDRLSEELRNTRNDLESRTSDLQAELAQKNDELTALKRRFNSGIQVPSENNQLLHLRQEISRLQKAHKDSADQLQQASNNQSKLTDEYSAKIESMRFNYEIKVEKMEKEMEQLNKEMIRQQQQAYQQNQQLQQQLQREREQLQQQLQREREQLHLQQQQQQQELQQQQQKLLQTPNSNNNNNLFSSRLAIDTIDLPKTPKTPSRNKVLQNSPQFEINQDDLQKPETWALLRDKFAQLSNDSDIKQEKLKSPTKPSFSNSISTSPLKGRETRESRKSGMATMQQHIQFLQYLLENKQAISSLEQSVPDFKNKMDNALNDIKQMDIKKKLLVYELQERTDKLHHVIDSYNNLVTSTPIDPTKSVNSAPKSTTKSIMNTPTNNNNNNNNINHNHNQNGNNQVLSYKPLSSSQLTSSQWNQRNNQKAVSFNNTNTNNKENISTDEYSHNHITTEPIAPRTSSIRQPMSINGHNRTIRK</sequence>
<dbReference type="PANTHER" id="PTHR13270">
    <property type="entry name" value="PROTEIN C20ORF116-RELATED"/>
    <property type="match status" value="1"/>
</dbReference>
<evidence type="ECO:0008006" key="5">
    <source>
        <dbReference type="Google" id="ProtNLM"/>
    </source>
</evidence>
<dbReference type="RefSeq" id="XP_020431058.1">
    <property type="nucleotide sequence ID" value="XM_020579219.1"/>
</dbReference>
<keyword evidence="1" id="KW-0175">Coiled coil</keyword>
<comment type="caution">
    <text evidence="3">The sequence shown here is derived from an EMBL/GenBank/DDBJ whole genome shotgun (WGS) entry which is preliminary data.</text>
</comment>
<feature type="compositionally biased region" description="Low complexity" evidence="2">
    <location>
        <begin position="1027"/>
        <end position="1046"/>
    </location>
</feature>
<gene>
    <name evidence="3" type="ORF">PPL_08402</name>
</gene>
<feature type="compositionally biased region" description="Polar residues" evidence="2">
    <location>
        <begin position="720"/>
        <end position="731"/>
    </location>
</feature>
<dbReference type="EMBL" id="ADBJ01000037">
    <property type="protein sequence ID" value="EFA78934.1"/>
    <property type="molecule type" value="Genomic_DNA"/>
</dbReference>
<dbReference type="PANTHER" id="PTHR13270:SF14">
    <property type="entry name" value="SEX DETERMINATION AND DOSAGE COMPENSATION PROTEIN SDC-2"/>
    <property type="match status" value="1"/>
</dbReference>